<comment type="subcellular location">
    <subcellularLocation>
        <location evidence="2 12">Cytoplasm</location>
    </subcellularLocation>
</comment>
<evidence type="ECO:0000256" key="5">
    <source>
        <dbReference type="ARBA" id="ARBA00019926"/>
    </source>
</evidence>
<keyword evidence="10 12" id="KW-0067">ATP-binding</keyword>
<comment type="caution">
    <text evidence="13">The sequence shown here is derived from an EMBL/GenBank/DDBJ whole genome shotgun (WGS) entry which is preliminary data.</text>
</comment>
<dbReference type="Pfam" id="PF13207">
    <property type="entry name" value="AAA_17"/>
    <property type="match status" value="1"/>
</dbReference>
<dbReference type="EC" id="2.7.4.3" evidence="4 12"/>
<dbReference type="SUPFAM" id="SSF52540">
    <property type="entry name" value="P-loop containing nucleoside triphosphate hydrolases"/>
    <property type="match status" value="1"/>
</dbReference>
<comment type="catalytic activity">
    <reaction evidence="1 12">
        <text>AMP + ATP = 2 ADP</text>
        <dbReference type="Rhea" id="RHEA:12973"/>
        <dbReference type="ChEBI" id="CHEBI:30616"/>
        <dbReference type="ChEBI" id="CHEBI:456215"/>
        <dbReference type="ChEBI" id="CHEBI:456216"/>
        <dbReference type="EC" id="2.7.4.3"/>
    </reaction>
</comment>
<dbReference type="InterPro" id="IPR027417">
    <property type="entry name" value="P-loop_NTPase"/>
</dbReference>
<keyword evidence="7 12" id="KW-0808">Transferase</keyword>
<dbReference type="EMBL" id="LHYB01000028">
    <property type="protein sequence ID" value="KXB04490.1"/>
    <property type="molecule type" value="Genomic_DNA"/>
</dbReference>
<organism evidence="13 14">
    <name type="scientific">candidate division MSBL1 archaeon SCGC-AAA261O19</name>
    <dbReference type="NCBI Taxonomy" id="1698277"/>
    <lineage>
        <taxon>Archaea</taxon>
        <taxon>Methanobacteriati</taxon>
        <taxon>Methanobacteriota</taxon>
        <taxon>candidate division MSBL1</taxon>
    </lineage>
</organism>
<evidence type="ECO:0000256" key="8">
    <source>
        <dbReference type="ARBA" id="ARBA00022741"/>
    </source>
</evidence>
<proteinExistence type="inferred from homology"/>
<dbReference type="GO" id="GO:0005524">
    <property type="term" value="F:ATP binding"/>
    <property type="evidence" value="ECO:0007669"/>
    <property type="project" value="UniProtKB-UniRule"/>
</dbReference>
<comment type="similarity">
    <text evidence="3 12">Belongs to the archaeal adenylate kinase family.</text>
</comment>
<dbReference type="NCBIfam" id="NF003122">
    <property type="entry name" value="PRK04040.1"/>
    <property type="match status" value="1"/>
</dbReference>
<evidence type="ECO:0000256" key="10">
    <source>
        <dbReference type="ARBA" id="ARBA00022840"/>
    </source>
</evidence>
<dbReference type="GO" id="GO:0004017">
    <property type="term" value="F:AMP kinase activity"/>
    <property type="evidence" value="ECO:0007669"/>
    <property type="project" value="UniProtKB-UniRule"/>
</dbReference>
<evidence type="ECO:0000256" key="9">
    <source>
        <dbReference type="ARBA" id="ARBA00022777"/>
    </source>
</evidence>
<evidence type="ECO:0000256" key="2">
    <source>
        <dbReference type="ARBA" id="ARBA00004496"/>
    </source>
</evidence>
<evidence type="ECO:0000256" key="6">
    <source>
        <dbReference type="ARBA" id="ARBA00022490"/>
    </source>
</evidence>
<keyword evidence="14" id="KW-1185">Reference proteome</keyword>
<evidence type="ECO:0000256" key="7">
    <source>
        <dbReference type="ARBA" id="ARBA00022679"/>
    </source>
</evidence>
<keyword evidence="8 12" id="KW-0547">Nucleotide-binding</keyword>
<evidence type="ECO:0000313" key="13">
    <source>
        <dbReference type="EMBL" id="KXB04490.1"/>
    </source>
</evidence>
<comment type="caution">
    <text evidence="12">Lacks conserved residue(s) required for the propagation of feature annotation.</text>
</comment>
<dbReference type="AlphaFoldDB" id="A0A133VDH4"/>
<evidence type="ECO:0000313" key="14">
    <source>
        <dbReference type="Proteomes" id="UP000070076"/>
    </source>
</evidence>
<sequence length="173" mass="19783">MDKALEKLREEGQDYQLLNYGDLMLEIAKEEKGVKDRDKMKNIKLETYRDIQKEAADSIAEVRKEIPVLVDTHCTIKKPEGYYPGLPQWVLERLQPEEILIIEALPKEIAGRREKDASRKRKKELGEAIAEHQELNRAIATSYAMMVGAGVRIIKNREGKIGEAVQKVVEALK</sequence>
<name>A0A133VDH4_9EURY</name>
<dbReference type="GO" id="GO:0005737">
    <property type="term" value="C:cytoplasm"/>
    <property type="evidence" value="ECO:0007669"/>
    <property type="project" value="UniProtKB-SubCell"/>
</dbReference>
<protein>
    <recommendedName>
        <fullName evidence="5 12">Adenylate kinase</fullName>
        <shortName evidence="12">AK</shortName>
        <ecNumber evidence="4 12">2.7.4.3</ecNumber>
    </recommendedName>
    <alternativeName>
        <fullName evidence="11 12">ATP-AMP transphosphorylase</fullName>
    </alternativeName>
</protein>
<gene>
    <name evidence="12" type="primary">adkA</name>
    <name evidence="13" type="ORF">AKJ48_02405</name>
</gene>
<evidence type="ECO:0000256" key="3">
    <source>
        <dbReference type="ARBA" id="ARBA00007088"/>
    </source>
</evidence>
<dbReference type="Proteomes" id="UP000070076">
    <property type="component" value="Unassembled WGS sequence"/>
</dbReference>
<dbReference type="InterPro" id="IPR023477">
    <property type="entry name" value="Adenylate_kinase_AdkA"/>
</dbReference>
<evidence type="ECO:0000256" key="11">
    <source>
        <dbReference type="ARBA" id="ARBA00033336"/>
    </source>
</evidence>
<dbReference type="HAMAP" id="MF_00234">
    <property type="entry name" value="Adenylate_kinase_AdkA"/>
    <property type="match status" value="1"/>
</dbReference>
<reference evidence="13 14" key="1">
    <citation type="journal article" date="2016" name="Sci. Rep.">
        <title>Metabolic traits of an uncultured archaeal lineage -MSBL1- from brine pools of the Red Sea.</title>
        <authorList>
            <person name="Mwirichia R."/>
            <person name="Alam I."/>
            <person name="Rashid M."/>
            <person name="Vinu M."/>
            <person name="Ba-Alawi W."/>
            <person name="Anthony Kamau A."/>
            <person name="Kamanda Ngugi D."/>
            <person name="Goker M."/>
            <person name="Klenk H.P."/>
            <person name="Bajic V."/>
            <person name="Stingl U."/>
        </authorList>
    </citation>
    <scope>NUCLEOTIDE SEQUENCE [LARGE SCALE GENOMIC DNA]</scope>
    <source>
        <strain evidence="13">SCGC-AAA261O19</strain>
    </source>
</reference>
<keyword evidence="9 12" id="KW-0418">Kinase</keyword>
<dbReference type="Gene3D" id="3.40.50.300">
    <property type="entry name" value="P-loop containing nucleotide triphosphate hydrolases"/>
    <property type="match status" value="1"/>
</dbReference>
<evidence type="ECO:0000256" key="1">
    <source>
        <dbReference type="ARBA" id="ARBA00000582"/>
    </source>
</evidence>
<accession>A0A133VDH4</accession>
<keyword evidence="6 12" id="KW-0963">Cytoplasm</keyword>
<evidence type="ECO:0000256" key="4">
    <source>
        <dbReference type="ARBA" id="ARBA00012955"/>
    </source>
</evidence>
<evidence type="ECO:0000256" key="12">
    <source>
        <dbReference type="HAMAP-Rule" id="MF_00234"/>
    </source>
</evidence>